<dbReference type="AlphaFoldDB" id="A0A644WJJ5"/>
<dbReference type="InterPro" id="IPR014975">
    <property type="entry name" value="DUF1836"/>
</dbReference>
<comment type="caution">
    <text evidence="1">The sequence shown here is derived from an EMBL/GenBank/DDBJ whole genome shotgun (WGS) entry which is preliminary data.</text>
</comment>
<evidence type="ECO:0008006" key="2">
    <source>
        <dbReference type="Google" id="ProtNLM"/>
    </source>
</evidence>
<name>A0A644WJJ5_9ZZZZ</name>
<sequence length="175" mass="19632">MEHLDTLKQQLKTERPIPWDLLPDINLYMDQVLSYLPRQLIAFDEKEKLTSAMVNNYSKEKLLPRAQGKHYTRDHLAHLTAISALKQVLSVKEIQTLLTALGEGRDARKLYEEFCTVLDGALSGTADRLSEDVETPEALATLALTLALDSYAARLACTRLLTLLEPPASKKEKGK</sequence>
<organism evidence="1">
    <name type="scientific">bioreactor metagenome</name>
    <dbReference type="NCBI Taxonomy" id="1076179"/>
    <lineage>
        <taxon>unclassified sequences</taxon>
        <taxon>metagenomes</taxon>
        <taxon>ecological metagenomes</taxon>
    </lineage>
</organism>
<gene>
    <name evidence="1" type="ORF">SDC9_50335</name>
</gene>
<reference evidence="1" key="1">
    <citation type="submission" date="2019-08" db="EMBL/GenBank/DDBJ databases">
        <authorList>
            <person name="Kucharzyk K."/>
            <person name="Murdoch R.W."/>
            <person name="Higgins S."/>
            <person name="Loffler F."/>
        </authorList>
    </citation>
    <scope>NUCLEOTIDE SEQUENCE</scope>
</reference>
<dbReference type="PANTHER" id="PTHR40056:SF1">
    <property type="entry name" value="DUF1836 DOMAIN-CONTAINING PROTEIN"/>
    <property type="match status" value="1"/>
</dbReference>
<dbReference type="EMBL" id="VSSQ01001006">
    <property type="protein sequence ID" value="MPM04065.1"/>
    <property type="molecule type" value="Genomic_DNA"/>
</dbReference>
<proteinExistence type="predicted"/>
<protein>
    <recommendedName>
        <fullName evidence="2">DUF1836 domain-containing protein</fullName>
    </recommendedName>
</protein>
<evidence type="ECO:0000313" key="1">
    <source>
        <dbReference type="EMBL" id="MPM04065.1"/>
    </source>
</evidence>
<dbReference type="Pfam" id="PF08876">
    <property type="entry name" value="DUF1836"/>
    <property type="match status" value="1"/>
</dbReference>
<dbReference type="PANTHER" id="PTHR40056">
    <property type="entry name" value="HYPOTHETICAL CYTOSOLIC PROTEIN"/>
    <property type="match status" value="1"/>
</dbReference>
<accession>A0A644WJJ5</accession>